<comment type="caution">
    <text evidence="1">The sequence shown here is derived from an EMBL/GenBank/DDBJ whole genome shotgun (WGS) entry which is preliminary data.</text>
</comment>
<reference evidence="1" key="1">
    <citation type="submission" date="2013-06" db="EMBL/GenBank/DDBJ databases">
        <authorList>
            <person name="Weinstock G."/>
            <person name="Sodergren E."/>
            <person name="Clifton S."/>
            <person name="Fulton L."/>
            <person name="Fulton B."/>
            <person name="Courtney L."/>
            <person name="Fronick C."/>
            <person name="Harrison M."/>
            <person name="Strong C."/>
            <person name="Farmer C."/>
            <person name="Delahaunty K."/>
            <person name="Markovic C."/>
            <person name="Hall O."/>
            <person name="Minx P."/>
            <person name="Tomlinson C."/>
            <person name="Mitreva M."/>
            <person name="Nelson J."/>
            <person name="Hou S."/>
            <person name="Wollam A."/>
            <person name="Pepin K.H."/>
            <person name="Johnson M."/>
            <person name="Bhonagiri V."/>
            <person name="Nash W.E."/>
            <person name="Warren W."/>
            <person name="Chinwalla A."/>
            <person name="Mardis E.R."/>
            <person name="Wilson R.K."/>
        </authorList>
    </citation>
    <scope>NUCLEOTIDE SEQUENCE [LARGE SCALE GENOMIC DNA]</scope>
    <source>
        <strain evidence="1">ATCC 49176</strain>
    </source>
</reference>
<keyword evidence="2" id="KW-1185">Reference proteome</keyword>
<dbReference type="Gene3D" id="3.40.50.360">
    <property type="match status" value="1"/>
</dbReference>
<gene>
    <name evidence="1" type="ORF">GCWU000182_000350</name>
</gene>
<dbReference type="RefSeq" id="WP_023391004.1">
    <property type="nucleotide sequence ID" value="NZ_KI535340.1"/>
</dbReference>
<dbReference type="NCBIfam" id="TIGR00333">
    <property type="entry name" value="nrdI"/>
    <property type="match status" value="1"/>
</dbReference>
<dbReference type="eggNOG" id="COG1780">
    <property type="taxonomic scope" value="Bacteria"/>
</dbReference>
<accession>W1Q4U2</accession>
<dbReference type="EMBL" id="ACIN03000002">
    <property type="protein sequence ID" value="ESK66283.1"/>
    <property type="molecule type" value="Genomic_DNA"/>
</dbReference>
<dbReference type="SUPFAM" id="SSF52218">
    <property type="entry name" value="Flavoproteins"/>
    <property type="match status" value="1"/>
</dbReference>
<dbReference type="InterPro" id="IPR029039">
    <property type="entry name" value="Flavoprotein-like_sf"/>
</dbReference>
<dbReference type="STRING" id="592010.GCWU000182_000350"/>
<dbReference type="PANTHER" id="PTHR37297">
    <property type="entry name" value="PROTEIN NRDI"/>
    <property type="match status" value="1"/>
</dbReference>
<protein>
    <submittedName>
        <fullName evidence="1">NrdI protein</fullName>
    </submittedName>
</protein>
<dbReference type="AlphaFoldDB" id="W1Q4U2"/>
<dbReference type="GeneID" id="84817451"/>
<dbReference type="HOGENOM" id="CLU_114845_2_0_9"/>
<evidence type="ECO:0000313" key="2">
    <source>
        <dbReference type="Proteomes" id="UP000019050"/>
    </source>
</evidence>
<dbReference type="GO" id="GO:0010181">
    <property type="term" value="F:FMN binding"/>
    <property type="evidence" value="ECO:0007669"/>
    <property type="project" value="InterPro"/>
</dbReference>
<dbReference type="Proteomes" id="UP000019050">
    <property type="component" value="Unassembled WGS sequence"/>
</dbReference>
<dbReference type="PIRSF" id="PIRSF005087">
    <property type="entry name" value="NrdI"/>
    <property type="match status" value="1"/>
</dbReference>
<organism evidence="1 2">
    <name type="scientific">Abiotrophia defectiva ATCC 49176</name>
    <dbReference type="NCBI Taxonomy" id="592010"/>
    <lineage>
        <taxon>Bacteria</taxon>
        <taxon>Bacillati</taxon>
        <taxon>Bacillota</taxon>
        <taxon>Bacilli</taxon>
        <taxon>Lactobacillales</taxon>
        <taxon>Aerococcaceae</taxon>
        <taxon>Abiotrophia</taxon>
    </lineage>
</organism>
<dbReference type="PANTHER" id="PTHR37297:SF1">
    <property type="entry name" value="PROTEIN NRDI"/>
    <property type="match status" value="1"/>
</dbReference>
<dbReference type="Pfam" id="PF07972">
    <property type="entry name" value="Flavodoxin_NdrI"/>
    <property type="match status" value="1"/>
</dbReference>
<dbReference type="InterPro" id="IPR004465">
    <property type="entry name" value="RNR_NrdI"/>
</dbReference>
<proteinExistence type="predicted"/>
<evidence type="ECO:0000313" key="1">
    <source>
        <dbReference type="EMBL" id="ESK66283.1"/>
    </source>
</evidence>
<name>W1Q4U2_ABIDE</name>
<sequence length="132" mass="15150">MLKNLLKEVLKLLVVYLSITGQTRKFVHKLDYPLLEITPDSVFTEVQEPYIVVVPTYEKEATEIVNEFIEVGNNRHYFKGVAGGGNRNFNTLFGFTAKDLARDYQVPLLHLFEFQGSENDVNKLKEQVEQLG</sequence>